<dbReference type="InterPro" id="IPR001128">
    <property type="entry name" value="Cyt_P450"/>
</dbReference>
<evidence type="ECO:0000256" key="10">
    <source>
        <dbReference type="ARBA" id="ARBA00023033"/>
    </source>
</evidence>
<keyword evidence="11" id="KW-0472">Membrane</keyword>
<evidence type="ECO:0000256" key="11">
    <source>
        <dbReference type="ARBA" id="ARBA00023136"/>
    </source>
</evidence>
<dbReference type="AlphaFoldDB" id="A0A8C2RXY3"/>
<name>A0A8C2RXY3_CAPHI</name>
<dbReference type="EC" id="1.14.14.1" evidence="4"/>
<dbReference type="Gene3D" id="1.10.630.10">
    <property type="entry name" value="Cytochrome P450"/>
    <property type="match status" value="1"/>
</dbReference>
<feature type="signal peptide" evidence="12">
    <location>
        <begin position="1"/>
        <end position="25"/>
    </location>
</feature>
<evidence type="ECO:0000256" key="12">
    <source>
        <dbReference type="SAM" id="SignalP"/>
    </source>
</evidence>
<evidence type="ECO:0000256" key="5">
    <source>
        <dbReference type="ARBA" id="ARBA00022723"/>
    </source>
</evidence>
<keyword evidence="5" id="KW-0479">Metal-binding</keyword>
<accession>A0A8C2RXY3</accession>
<evidence type="ECO:0000313" key="13">
    <source>
        <dbReference type="Ensembl" id="ENSCHIP00010035465.1"/>
    </source>
</evidence>
<evidence type="ECO:0000256" key="2">
    <source>
        <dbReference type="ARBA" id="ARBA00004586"/>
    </source>
</evidence>
<evidence type="ECO:0000256" key="4">
    <source>
        <dbReference type="ARBA" id="ARBA00012109"/>
    </source>
</evidence>
<dbReference type="GO" id="GO:0005789">
    <property type="term" value="C:endoplasmic reticulum membrane"/>
    <property type="evidence" value="ECO:0007669"/>
    <property type="project" value="UniProtKB-SubCell"/>
</dbReference>
<evidence type="ECO:0000256" key="1">
    <source>
        <dbReference type="ARBA" id="ARBA00004524"/>
    </source>
</evidence>
<dbReference type="InterPro" id="IPR036396">
    <property type="entry name" value="Cyt_P450_sf"/>
</dbReference>
<feature type="chain" id="PRO_5034361125" description="unspecific monooxygenase" evidence="12">
    <location>
        <begin position="26"/>
        <end position="141"/>
    </location>
</feature>
<dbReference type="Ensembl" id="ENSCHIT00010049868.1">
    <property type="protein sequence ID" value="ENSCHIP00010035465.1"/>
    <property type="gene ID" value="ENSCHIG00010026413.1"/>
</dbReference>
<comment type="similarity">
    <text evidence="3">Belongs to the cytochrome P450 family.</text>
</comment>
<comment type="subcellular location">
    <subcellularLocation>
        <location evidence="2">Endoplasmic reticulum membrane</location>
    </subcellularLocation>
    <subcellularLocation>
        <location evidence="1">Microsome membrane</location>
    </subcellularLocation>
</comment>
<proteinExistence type="inferred from homology"/>
<dbReference type="PANTHER" id="PTHR24300:SF400">
    <property type="entry name" value="CYTOCHROME P450 2C9"/>
    <property type="match status" value="1"/>
</dbReference>
<evidence type="ECO:0000256" key="8">
    <source>
        <dbReference type="ARBA" id="ARBA00023002"/>
    </source>
</evidence>
<dbReference type="GO" id="GO:0006082">
    <property type="term" value="P:organic acid metabolic process"/>
    <property type="evidence" value="ECO:0007669"/>
    <property type="project" value="TreeGrafter"/>
</dbReference>
<protein>
    <recommendedName>
        <fullName evidence="4">unspecific monooxygenase</fullName>
        <ecNumber evidence="4">1.14.14.1</ecNumber>
    </recommendedName>
</protein>
<dbReference type="GO" id="GO:0005506">
    <property type="term" value="F:iron ion binding"/>
    <property type="evidence" value="ECO:0007669"/>
    <property type="project" value="InterPro"/>
</dbReference>
<dbReference type="Pfam" id="PF00067">
    <property type="entry name" value="p450"/>
    <property type="match status" value="1"/>
</dbReference>
<keyword evidence="8" id="KW-0560">Oxidoreductase</keyword>
<keyword evidence="7" id="KW-0492">Microsome</keyword>
<reference evidence="13" key="2">
    <citation type="submission" date="2025-08" db="UniProtKB">
        <authorList>
            <consortium name="Ensembl"/>
        </authorList>
    </citation>
    <scope>IDENTIFICATION</scope>
</reference>
<dbReference type="PANTHER" id="PTHR24300">
    <property type="entry name" value="CYTOCHROME P450 508A4-RELATED"/>
    <property type="match status" value="1"/>
</dbReference>
<dbReference type="SUPFAM" id="SSF48264">
    <property type="entry name" value="Cytochrome P450"/>
    <property type="match status" value="1"/>
</dbReference>
<keyword evidence="12" id="KW-0732">Signal</keyword>
<keyword evidence="10" id="KW-0503">Monooxygenase</keyword>
<keyword evidence="6" id="KW-0256">Endoplasmic reticulum</keyword>
<dbReference type="InterPro" id="IPR050182">
    <property type="entry name" value="Cytochrome_P450_fam2"/>
</dbReference>
<reference evidence="13" key="1">
    <citation type="submission" date="2019-03" db="EMBL/GenBank/DDBJ databases">
        <title>Genome sequencing and reference-guided assembly of Black Bengal Goat (Capra hircus).</title>
        <authorList>
            <person name="Siddiki A.Z."/>
            <person name="Baten A."/>
            <person name="Billah M."/>
            <person name="Alam M.A.U."/>
            <person name="Shawrob K.S.M."/>
            <person name="Saha S."/>
            <person name="Chowdhury M."/>
            <person name="Rahman A.H."/>
            <person name="Stear M."/>
            <person name="Miah G."/>
            <person name="Das G.B."/>
            <person name="Hossain M.M."/>
            <person name="Kumkum M."/>
            <person name="Islam M.S."/>
            <person name="Mollah A.M."/>
            <person name="Ahsan A."/>
            <person name="Tusar F."/>
            <person name="Khan M.K.I."/>
        </authorList>
    </citation>
    <scope>NUCLEOTIDE SEQUENCE [LARGE SCALE GENOMIC DNA]</scope>
</reference>
<dbReference type="GO" id="GO:0016712">
    <property type="term" value="F:oxidoreductase activity, acting on paired donors, with incorporation or reduction of molecular oxygen, reduced flavin or flavoprotein as one donor, and incorporation of one atom of oxygen"/>
    <property type="evidence" value="ECO:0007669"/>
    <property type="project" value="UniProtKB-EC"/>
</dbReference>
<evidence type="ECO:0000256" key="3">
    <source>
        <dbReference type="ARBA" id="ARBA00010617"/>
    </source>
</evidence>
<evidence type="ECO:0000256" key="7">
    <source>
        <dbReference type="ARBA" id="ARBA00022848"/>
    </source>
</evidence>
<dbReference type="GO" id="GO:0020037">
    <property type="term" value="F:heme binding"/>
    <property type="evidence" value="ECO:0007669"/>
    <property type="project" value="InterPro"/>
</dbReference>
<dbReference type="GO" id="GO:0006805">
    <property type="term" value="P:xenobiotic metabolic process"/>
    <property type="evidence" value="ECO:0007669"/>
    <property type="project" value="TreeGrafter"/>
</dbReference>
<evidence type="ECO:0000256" key="9">
    <source>
        <dbReference type="ARBA" id="ARBA00023004"/>
    </source>
</evidence>
<organism evidence="13">
    <name type="scientific">Capra hircus</name>
    <name type="common">Goat</name>
    <dbReference type="NCBI Taxonomy" id="9925"/>
    <lineage>
        <taxon>Eukaryota</taxon>
        <taxon>Metazoa</taxon>
        <taxon>Chordata</taxon>
        <taxon>Craniata</taxon>
        <taxon>Vertebrata</taxon>
        <taxon>Euteleostomi</taxon>
        <taxon>Mammalia</taxon>
        <taxon>Eutheria</taxon>
        <taxon>Laurasiatheria</taxon>
        <taxon>Artiodactyla</taxon>
        <taxon>Ruminantia</taxon>
        <taxon>Pecora</taxon>
        <taxon>Bovidae</taxon>
        <taxon>Caprinae</taxon>
        <taxon>Capra</taxon>
    </lineage>
</organism>
<keyword evidence="9" id="KW-0408">Iron</keyword>
<evidence type="ECO:0000256" key="6">
    <source>
        <dbReference type="ARBA" id="ARBA00022824"/>
    </source>
</evidence>
<sequence length="141" mass="15501">MDLAVVLVLYLSCLLLLLLWKQSSGKGKLLPGPTPLPILENMLQLDVNDISKSLSNLSEAYGPAFTVYFGMKPTVVLYGYEAVKETLIWEKSFLEEAVSHCLKELAKAMVGVLVCVFSIGIGDGEGRLKEFEEPGSRCWST</sequence>